<comment type="caution">
    <text evidence="16">The sequence shown here is derived from an EMBL/GenBank/DDBJ whole genome shotgun (WGS) entry which is preliminary data.</text>
</comment>
<dbReference type="CDD" id="cd03702">
    <property type="entry name" value="IF2_mtIF2_II"/>
    <property type="match status" value="1"/>
</dbReference>
<dbReference type="InterPro" id="IPR005225">
    <property type="entry name" value="Small_GTP-bd"/>
</dbReference>
<dbReference type="InterPro" id="IPR000178">
    <property type="entry name" value="TF_IF2_bacterial-like"/>
</dbReference>
<dbReference type="Pfam" id="PF22042">
    <property type="entry name" value="EF-G_D2"/>
    <property type="match status" value="1"/>
</dbReference>
<reference evidence="16 17" key="1">
    <citation type="submission" date="2024-07" db="EMBL/GenBank/DDBJ databases">
        <title>Draft sequence of the Neodothiora populina.</title>
        <authorList>
            <person name="Drown D.D."/>
            <person name="Schuette U.S."/>
            <person name="Buechlein A.B."/>
            <person name="Rusch D.R."/>
            <person name="Winton L.W."/>
            <person name="Adams G.A."/>
        </authorList>
    </citation>
    <scope>NUCLEOTIDE SEQUENCE [LARGE SCALE GENOMIC DNA]</scope>
    <source>
        <strain evidence="16 17">CPC 39397</strain>
    </source>
</reference>
<feature type="domain" description="CCHC-type" evidence="14">
    <location>
        <begin position="433"/>
        <end position="448"/>
    </location>
</feature>
<feature type="compositionally biased region" description="Acidic residues" evidence="13">
    <location>
        <begin position="507"/>
        <end position="518"/>
    </location>
</feature>
<feature type="region of interest" description="Disordered" evidence="13">
    <location>
        <begin position="92"/>
        <end position="260"/>
    </location>
</feature>
<comment type="similarity">
    <text evidence="2">Belongs to the TRAFAC class translation factor GTPase superfamily. Classic translation factor GTPase family. IF-2 subfamily.</text>
</comment>
<keyword evidence="11" id="KW-0479">Metal-binding</keyword>
<dbReference type="InterPro" id="IPR053905">
    <property type="entry name" value="EF-G-like_DII"/>
</dbReference>
<keyword evidence="8" id="KW-0342">GTP-binding</keyword>
<feature type="region of interest" description="Disordered" evidence="13">
    <location>
        <begin position="422"/>
        <end position="628"/>
    </location>
</feature>
<dbReference type="SUPFAM" id="SSF50447">
    <property type="entry name" value="Translation proteins"/>
    <property type="match status" value="2"/>
</dbReference>
<dbReference type="Gene3D" id="4.10.60.10">
    <property type="entry name" value="Zinc finger, CCHC-type"/>
    <property type="match status" value="1"/>
</dbReference>
<feature type="region of interest" description="Disordered" evidence="13">
    <location>
        <begin position="1029"/>
        <end position="1071"/>
    </location>
</feature>
<dbReference type="SUPFAM" id="SSF52156">
    <property type="entry name" value="Initiation factor IF2/eIF5b, domain 3"/>
    <property type="match status" value="1"/>
</dbReference>
<dbReference type="EMBL" id="JBFMKM010000010">
    <property type="protein sequence ID" value="KAL1303291.1"/>
    <property type="molecule type" value="Genomic_DNA"/>
</dbReference>
<dbReference type="InterPro" id="IPR006847">
    <property type="entry name" value="IF2_N"/>
</dbReference>
<dbReference type="HAMAP" id="MF_00100_B">
    <property type="entry name" value="IF_2_B"/>
    <property type="match status" value="1"/>
</dbReference>
<feature type="compositionally biased region" description="Polar residues" evidence="13">
    <location>
        <begin position="128"/>
        <end position="137"/>
    </location>
</feature>
<accession>A0ABR3PC62</accession>
<evidence type="ECO:0000256" key="2">
    <source>
        <dbReference type="ARBA" id="ARBA00007733"/>
    </source>
</evidence>
<dbReference type="SUPFAM" id="SSF57756">
    <property type="entry name" value="Retrovirus zinc finger-like domains"/>
    <property type="match status" value="1"/>
</dbReference>
<dbReference type="InterPro" id="IPR036875">
    <property type="entry name" value="Znf_CCHC_sf"/>
</dbReference>
<keyword evidence="7" id="KW-0496">Mitochondrion</keyword>
<evidence type="ECO:0000259" key="14">
    <source>
        <dbReference type="PROSITE" id="PS50158"/>
    </source>
</evidence>
<dbReference type="InterPro" id="IPR001878">
    <property type="entry name" value="Znf_CCHC"/>
</dbReference>
<feature type="compositionally biased region" description="Low complexity" evidence="13">
    <location>
        <begin position="474"/>
        <end position="488"/>
    </location>
</feature>
<keyword evidence="6" id="KW-0809">Transit peptide</keyword>
<evidence type="ECO:0000256" key="7">
    <source>
        <dbReference type="ARBA" id="ARBA00023128"/>
    </source>
</evidence>
<dbReference type="Gene3D" id="2.40.30.10">
    <property type="entry name" value="Translation factors"/>
    <property type="match status" value="2"/>
</dbReference>
<feature type="compositionally biased region" description="Low complexity" evidence="13">
    <location>
        <begin position="451"/>
        <end position="462"/>
    </location>
</feature>
<keyword evidence="5" id="KW-0648">Protein biosynthesis</keyword>
<proteinExistence type="inferred from homology"/>
<dbReference type="Pfam" id="PF04760">
    <property type="entry name" value="IF2_N"/>
    <property type="match status" value="1"/>
</dbReference>
<dbReference type="Pfam" id="PF00009">
    <property type="entry name" value="GTP_EFTU"/>
    <property type="match status" value="1"/>
</dbReference>
<dbReference type="Pfam" id="PF00098">
    <property type="entry name" value="zf-CCHC"/>
    <property type="match status" value="1"/>
</dbReference>
<dbReference type="NCBIfam" id="TIGR00231">
    <property type="entry name" value="small_GTP"/>
    <property type="match status" value="1"/>
</dbReference>
<dbReference type="RefSeq" id="XP_069199566.1">
    <property type="nucleotide sequence ID" value="XM_069346688.1"/>
</dbReference>
<dbReference type="Pfam" id="PF11987">
    <property type="entry name" value="IF-2"/>
    <property type="match status" value="1"/>
</dbReference>
<dbReference type="SMART" id="SM00343">
    <property type="entry name" value="ZnF_C2HC"/>
    <property type="match status" value="1"/>
</dbReference>
<organism evidence="16 17">
    <name type="scientific">Neodothiora populina</name>
    <dbReference type="NCBI Taxonomy" id="2781224"/>
    <lineage>
        <taxon>Eukaryota</taxon>
        <taxon>Fungi</taxon>
        <taxon>Dikarya</taxon>
        <taxon>Ascomycota</taxon>
        <taxon>Pezizomycotina</taxon>
        <taxon>Dothideomycetes</taxon>
        <taxon>Dothideomycetidae</taxon>
        <taxon>Dothideales</taxon>
        <taxon>Dothioraceae</taxon>
        <taxon>Neodothiora</taxon>
    </lineage>
</organism>
<evidence type="ECO:0000256" key="1">
    <source>
        <dbReference type="ARBA" id="ARBA00004173"/>
    </source>
</evidence>
<dbReference type="Gene3D" id="3.40.50.300">
    <property type="entry name" value="P-loop containing nucleotide triphosphate hydrolases"/>
    <property type="match status" value="1"/>
</dbReference>
<dbReference type="PROSITE" id="PS51722">
    <property type="entry name" value="G_TR_2"/>
    <property type="match status" value="1"/>
</dbReference>
<name>A0ABR3PC62_9PEZI</name>
<dbReference type="CDD" id="cd03692">
    <property type="entry name" value="mtIF2_IVc"/>
    <property type="match status" value="1"/>
</dbReference>
<evidence type="ECO:0000256" key="4">
    <source>
        <dbReference type="ARBA" id="ARBA00022741"/>
    </source>
</evidence>
<gene>
    <name evidence="16" type="ORF">AAFC00_006697</name>
</gene>
<evidence type="ECO:0000256" key="3">
    <source>
        <dbReference type="ARBA" id="ARBA00022540"/>
    </source>
</evidence>
<comment type="subcellular location">
    <subcellularLocation>
        <location evidence="1">Mitochondrion</location>
    </subcellularLocation>
</comment>
<evidence type="ECO:0000256" key="10">
    <source>
        <dbReference type="ARBA" id="ARBA00044200"/>
    </source>
</evidence>
<dbReference type="PROSITE" id="PS01176">
    <property type="entry name" value="IF2"/>
    <property type="match status" value="1"/>
</dbReference>
<evidence type="ECO:0000313" key="16">
    <source>
        <dbReference type="EMBL" id="KAL1303291.1"/>
    </source>
</evidence>
<dbReference type="Gene3D" id="3.40.50.10050">
    <property type="entry name" value="Translation initiation factor IF- 2, domain 3"/>
    <property type="match status" value="1"/>
</dbReference>
<keyword evidence="4" id="KW-0547">Nucleotide-binding</keyword>
<dbReference type="CDD" id="cd01887">
    <property type="entry name" value="IF2_eIF5B"/>
    <property type="match status" value="1"/>
</dbReference>
<dbReference type="GeneID" id="95980396"/>
<dbReference type="PROSITE" id="PS50158">
    <property type="entry name" value="ZF_CCHC"/>
    <property type="match status" value="1"/>
</dbReference>
<dbReference type="PANTHER" id="PTHR43381">
    <property type="entry name" value="TRANSLATION INITIATION FACTOR IF-2-RELATED"/>
    <property type="match status" value="1"/>
</dbReference>
<keyword evidence="11" id="KW-0863">Zinc-finger</keyword>
<feature type="compositionally biased region" description="Low complexity" evidence="13">
    <location>
        <begin position="1054"/>
        <end position="1068"/>
    </location>
</feature>
<feature type="compositionally biased region" description="Basic and acidic residues" evidence="13">
    <location>
        <begin position="322"/>
        <end position="339"/>
    </location>
</feature>
<evidence type="ECO:0000256" key="5">
    <source>
        <dbReference type="ARBA" id="ARBA00022917"/>
    </source>
</evidence>
<dbReference type="InterPro" id="IPR000795">
    <property type="entry name" value="T_Tr_GTP-bd_dom"/>
</dbReference>
<evidence type="ECO:0000256" key="11">
    <source>
        <dbReference type="PROSITE-ProRule" id="PRU00047"/>
    </source>
</evidence>
<sequence>MRNVKLPRQTSSSQSVCVFCACHLSGDVVATRSAGSISYAQRRSLSATTTADPQTRPQTSVSQHGSNNRNSPLTGQTPRRSIASQSFAFPDAGKAAREALEAQQRTEQAQRDALRRAEERAANRPDITRSSGNSRTNAGPRISRVNVNQSGRAAPSNHAGQNRHNEGSGQRIPASRNSNRRGYDPTQRVDVTQQAAPVSTPPVQAPAWMRAPAQPAVSSLTPSGPSWGAALPPRSTEAKDNQSSFPSAPSGPDATESSVSASLFGQLDASRQALAKTQPKPQATTPSAPPPQSNQTVAYNPFGSIDRRQNANNGATEPSTQRPRESDRRDRGGQRRSEYRIIMSDNHSTRESNAEPFDPEVSSNWSILRRNNNAQVQPQEDNGPSSIRTPQDIDAKFEEYRRRRSSSNLDLNNVAFEPAKPLVRRERAESRTCASCGKPGHIARNCPDIPSRNQTSNRNSTSFDRGADSGTAEQSSRQNLRQRQNGGSLIRRVDTEGNMWTKGEQQDKDDVDDDDEDVSSSRRRVNKPAKKFSSQPAPEEEPARAPRRSGRYGGEDEMEPEKPSKARRSRFVEEEDDDDDRPRKGRRGRASFEDDDPELSFGDMEDARARRMERKKARQAKKDKAAKEAARLAARQARKAEELTPIHLPEFISVSNLAQTLGIRYEDFITKVEELGFTTYTHDHIMTAENASLIAMEYNFDPTFGDAEGEEAGERDLKARPDVEDVEFLPTRPPVVAIMGHVDHGKTTILDFLRKSSVAATEHGGITQHIGAFSVALSSGKTITFLDTPGHAAFLEMRKRGANVTDIIILVVAADDSVKPQTIEAIKHAKAANVPIIVAINKIDKEEANIERVKQDLARHGVEIEDFGGDTQVVPVSGKTGEGIADLEDNISTLSEILDHRADTTGPVEGWVIEATTRKAGRVATMLVRRGTLSPGNIIVAGKTWTRVRTLRNEAGKAVASAGPGTPVEVDGWKGQPAAGDEALQAPNEQKATDVVAYREEIEERTKMAEDMEAINEVRRLEADKRERERLAAEAAKAAANDQDGQASTTTGQDAGSSANADDSTTSAPGHQTVPFIVKADVSGSVEAVTAYLLQMSNPLCSPTLLRSGVGPISEFDIEHAAAASGHIISFNLPANPEMSGKAEKRGVRIVEENVIYRIVGDVKSVLEDKLPPVKSQRVAGEAEVSMAFEIGVGGRKKMRIAGCKVRNGTVGRGSRVRVLRGEKKIYDGILSSLKNVKKDVTEMRKGTECGMGFDGWEDFQVGDQVQTYEEKVEKRTLQI</sequence>
<evidence type="ECO:0000256" key="12">
    <source>
        <dbReference type="SAM" id="Coils"/>
    </source>
</evidence>
<dbReference type="InterPro" id="IPR027417">
    <property type="entry name" value="P-loop_NTPase"/>
</dbReference>
<feature type="compositionally biased region" description="Basic residues" evidence="13">
    <location>
        <begin position="521"/>
        <end position="530"/>
    </location>
</feature>
<dbReference type="InterPro" id="IPR023115">
    <property type="entry name" value="TIF_IF2_dom3"/>
</dbReference>
<dbReference type="Proteomes" id="UP001562354">
    <property type="component" value="Unassembled WGS sequence"/>
</dbReference>
<evidence type="ECO:0000313" key="17">
    <source>
        <dbReference type="Proteomes" id="UP001562354"/>
    </source>
</evidence>
<feature type="compositionally biased region" description="Basic and acidic residues" evidence="13">
    <location>
        <begin position="108"/>
        <end position="127"/>
    </location>
</feature>
<feature type="compositionally biased region" description="Polar residues" evidence="13">
    <location>
        <begin position="1043"/>
        <end position="1053"/>
    </location>
</feature>
<dbReference type="InterPro" id="IPR009000">
    <property type="entry name" value="Transl_B-barrel_sf"/>
</dbReference>
<dbReference type="PANTHER" id="PTHR43381:SF20">
    <property type="entry name" value="TRANSLATION INITIATION FACTOR IF-2, MITOCHONDRIAL"/>
    <property type="match status" value="1"/>
</dbReference>
<evidence type="ECO:0000256" key="8">
    <source>
        <dbReference type="ARBA" id="ARBA00023134"/>
    </source>
</evidence>
<feature type="coiled-coil region" evidence="12">
    <location>
        <begin position="836"/>
        <end position="863"/>
    </location>
</feature>
<keyword evidence="11" id="KW-0862">Zinc</keyword>
<evidence type="ECO:0000256" key="9">
    <source>
        <dbReference type="ARBA" id="ARBA00025162"/>
    </source>
</evidence>
<dbReference type="InterPro" id="IPR036925">
    <property type="entry name" value="TIF_IF2_dom3_sf"/>
</dbReference>
<dbReference type="InterPro" id="IPR015760">
    <property type="entry name" value="TIF_IF2"/>
</dbReference>
<evidence type="ECO:0000256" key="13">
    <source>
        <dbReference type="SAM" id="MobiDB-lite"/>
    </source>
</evidence>
<evidence type="ECO:0000259" key="15">
    <source>
        <dbReference type="PROSITE" id="PS51722"/>
    </source>
</evidence>
<dbReference type="SUPFAM" id="SSF52540">
    <property type="entry name" value="P-loop containing nucleoside triphosphate hydrolases"/>
    <property type="match status" value="1"/>
</dbReference>
<comment type="function">
    <text evidence="9">One of the essential components for the initiation of protein synthesis. Protects formylmethionyl-tRNA from spontaneous hydrolysis and promotes its binding to the 30S ribosomal subunits. Also involved in the hydrolysis of GTP during the formation of the 70S ribosomal complex.</text>
</comment>
<feature type="compositionally biased region" description="Low complexity" evidence="13">
    <location>
        <begin position="275"/>
        <end position="286"/>
    </location>
</feature>
<feature type="compositionally biased region" description="Polar residues" evidence="13">
    <location>
        <begin position="310"/>
        <end position="321"/>
    </location>
</feature>
<evidence type="ECO:0000256" key="6">
    <source>
        <dbReference type="ARBA" id="ARBA00022946"/>
    </source>
</evidence>
<feature type="domain" description="Tr-type G" evidence="15">
    <location>
        <begin position="731"/>
        <end position="899"/>
    </location>
</feature>
<feature type="region of interest" description="Disordered" evidence="13">
    <location>
        <begin position="43"/>
        <end position="80"/>
    </location>
</feature>
<keyword evidence="3" id="KW-0396">Initiation factor</keyword>
<feature type="region of interest" description="Disordered" evidence="13">
    <location>
        <begin position="274"/>
        <end position="361"/>
    </location>
</feature>
<protein>
    <recommendedName>
        <fullName evidence="10">Translation initiation factor IF-2, mitochondrial</fullName>
    </recommendedName>
</protein>
<keyword evidence="12" id="KW-0175">Coiled coil</keyword>
<dbReference type="PROSITE" id="PS51257">
    <property type="entry name" value="PROKAR_LIPOPROTEIN"/>
    <property type="match status" value="1"/>
</dbReference>
<keyword evidence="17" id="KW-1185">Reference proteome</keyword>
<dbReference type="InterPro" id="IPR044145">
    <property type="entry name" value="IF2_II"/>
</dbReference>